<protein>
    <recommendedName>
        <fullName evidence="4">DUF4329 domain-containing protein</fullName>
    </recommendedName>
</protein>
<dbReference type="PATRIC" id="fig|1339315.3.peg.2378"/>
<dbReference type="EMBL" id="JGCY01000282">
    <property type="protein sequence ID" value="EXY74553.1"/>
    <property type="molecule type" value="Genomic_DNA"/>
</dbReference>
<gene>
    <name evidence="2" type="ORF">M124_1612</name>
</gene>
<organism evidence="2 3">
    <name type="scientific">Bacteroides fragilis str. 3988T(B)14</name>
    <dbReference type="NCBI Taxonomy" id="1339315"/>
    <lineage>
        <taxon>Bacteria</taxon>
        <taxon>Pseudomonadati</taxon>
        <taxon>Bacteroidota</taxon>
        <taxon>Bacteroidia</taxon>
        <taxon>Bacteroidales</taxon>
        <taxon>Bacteroidaceae</taxon>
        <taxon>Bacteroides</taxon>
    </lineage>
</organism>
<dbReference type="Proteomes" id="UP000020529">
    <property type="component" value="Unassembled WGS sequence"/>
</dbReference>
<name>A0A015UKV1_BACFG</name>
<dbReference type="AlphaFoldDB" id="A0A015UKV1"/>
<comment type="caution">
    <text evidence="2">The sequence shown here is derived from an EMBL/GenBank/DDBJ whole genome shotgun (WGS) entry which is preliminary data.</text>
</comment>
<proteinExistence type="predicted"/>
<feature type="compositionally biased region" description="Low complexity" evidence="1">
    <location>
        <begin position="24"/>
        <end position="36"/>
    </location>
</feature>
<evidence type="ECO:0000313" key="2">
    <source>
        <dbReference type="EMBL" id="EXY74553.1"/>
    </source>
</evidence>
<reference evidence="2 3" key="1">
    <citation type="submission" date="2014-02" db="EMBL/GenBank/DDBJ databases">
        <authorList>
            <person name="Sears C."/>
            <person name="Carroll K."/>
            <person name="Sack B.R."/>
            <person name="Qadri F."/>
            <person name="Myers L.L."/>
            <person name="Chung G.-T."/>
            <person name="Escheverria P."/>
            <person name="Fraser C.M."/>
            <person name="Sadzewicz L."/>
            <person name="Shefchek K.A."/>
            <person name="Tallon L."/>
            <person name="Das S.P."/>
            <person name="Daugherty S."/>
            <person name="Mongodin E.F."/>
        </authorList>
    </citation>
    <scope>NUCLEOTIDE SEQUENCE [LARGE SCALE GENOMIC DNA]</scope>
    <source>
        <strain evidence="3">3988T(B)14</strain>
    </source>
</reference>
<feature type="region of interest" description="Disordered" evidence="1">
    <location>
        <begin position="1"/>
        <end position="41"/>
    </location>
</feature>
<sequence length="196" mass="21731">MPSESPKALPGLDDFFSPQGGGSSSLSSPQQSGSLPKPEEVIKDATVKKALEEAWSDMLKRSTEVQRQEVGFWIYYDPVKKQYYIGKKRYGMAVKNDGKARGNISLGDKSPSVNGVPATAKVVASFHTHTPMTEIKGMKRKVGPSKEDKGNADKNRIPIIVYDYIGTKDPRTNDYYVIGGHKVSDPKKMYIYQPKK</sequence>
<evidence type="ECO:0000313" key="3">
    <source>
        <dbReference type="Proteomes" id="UP000020529"/>
    </source>
</evidence>
<evidence type="ECO:0000256" key="1">
    <source>
        <dbReference type="SAM" id="MobiDB-lite"/>
    </source>
</evidence>
<accession>A0A015UKV1</accession>
<evidence type="ECO:0008006" key="4">
    <source>
        <dbReference type="Google" id="ProtNLM"/>
    </source>
</evidence>